<dbReference type="EMBL" id="SGXG01000001">
    <property type="protein sequence ID" value="RZS95429.1"/>
    <property type="molecule type" value="Genomic_DNA"/>
</dbReference>
<dbReference type="InterPro" id="IPR031009">
    <property type="entry name" value="Tcm_partner"/>
</dbReference>
<protein>
    <submittedName>
        <fullName evidence="1">Three-Cys-motif partner protein</fullName>
    </submittedName>
</protein>
<gene>
    <name evidence="1" type="ORF">BC751_0959</name>
</gene>
<dbReference type="NCBIfam" id="TIGR04474">
    <property type="entry name" value="tcm_partner"/>
    <property type="match status" value="1"/>
</dbReference>
<keyword evidence="2" id="KW-1185">Reference proteome</keyword>
<name>A0A4V2F684_9BACT</name>
<dbReference type="OrthoDB" id="7838592at2"/>
<proteinExistence type="predicted"/>
<dbReference type="Proteomes" id="UP000292209">
    <property type="component" value="Unassembled WGS sequence"/>
</dbReference>
<evidence type="ECO:0000313" key="1">
    <source>
        <dbReference type="EMBL" id="RZS95429.1"/>
    </source>
</evidence>
<sequence length="278" mass="32706">MNNFGGDWTKIKIEILVEYAKAYLSIMKNRRFFKLMYFDGFAGSGFIVKDNKIEIDVTVGAARRIIEIDEPRPFDTYYFVEKDPKNFKLLESNTKEDFPKKNIHTVPEDCNKKLLDMANFLRNPKNKNYRTLAYIDPCGMQVEWRSIECLRDLPIDMWVLVPTGLGVNRLLKKNGQISDAWLERLEMFLGLTRDEVEKYFYKKIDTLFPDITFVQKEEDAIEKSAKLYQKRLKDVFKYVSKPYELKNTTNSVMYHLYLATNNESGVKIANDIVKKYNS</sequence>
<organism evidence="1 2">
    <name type="scientific">Cecembia calidifontis</name>
    <dbReference type="NCBI Taxonomy" id="1187080"/>
    <lineage>
        <taxon>Bacteria</taxon>
        <taxon>Pseudomonadati</taxon>
        <taxon>Bacteroidota</taxon>
        <taxon>Cytophagia</taxon>
        <taxon>Cytophagales</taxon>
        <taxon>Cyclobacteriaceae</taxon>
        <taxon>Cecembia</taxon>
    </lineage>
</organism>
<comment type="caution">
    <text evidence="1">The sequence shown here is derived from an EMBL/GenBank/DDBJ whole genome shotgun (WGS) entry which is preliminary data.</text>
</comment>
<accession>A0A4V2F684</accession>
<dbReference type="AlphaFoldDB" id="A0A4V2F684"/>
<reference evidence="1 2" key="1">
    <citation type="submission" date="2019-02" db="EMBL/GenBank/DDBJ databases">
        <title>Genomic Encyclopedia of Archaeal and Bacterial Type Strains, Phase II (KMG-II): from individual species to whole genera.</title>
        <authorList>
            <person name="Goeker M."/>
        </authorList>
    </citation>
    <scope>NUCLEOTIDE SEQUENCE [LARGE SCALE GENOMIC DNA]</scope>
    <source>
        <strain evidence="1 2">DSM 21411</strain>
    </source>
</reference>
<dbReference type="RefSeq" id="WP_130274521.1">
    <property type="nucleotide sequence ID" value="NZ_SGXG01000001.1"/>
</dbReference>
<evidence type="ECO:0000313" key="2">
    <source>
        <dbReference type="Proteomes" id="UP000292209"/>
    </source>
</evidence>